<comment type="caution">
    <text evidence="1">The sequence shown here is derived from an EMBL/GenBank/DDBJ whole genome shotgun (WGS) entry which is preliminary data.</text>
</comment>
<accession>A0A2W7NFJ7</accession>
<dbReference type="InterPro" id="IPR021308">
    <property type="entry name" value="GfcB"/>
</dbReference>
<organism evidence="1 2">
    <name type="scientific">Palleronia aestuarii</name>
    <dbReference type="NCBI Taxonomy" id="568105"/>
    <lineage>
        <taxon>Bacteria</taxon>
        <taxon>Pseudomonadati</taxon>
        <taxon>Pseudomonadota</taxon>
        <taxon>Alphaproteobacteria</taxon>
        <taxon>Rhodobacterales</taxon>
        <taxon>Roseobacteraceae</taxon>
        <taxon>Palleronia</taxon>
    </lineage>
</organism>
<dbReference type="SUPFAM" id="SSF159270">
    <property type="entry name" value="YmcC-like"/>
    <property type="match status" value="1"/>
</dbReference>
<gene>
    <name evidence="1" type="ORF">LX81_00902</name>
</gene>
<dbReference type="Pfam" id="PF11102">
    <property type="entry name" value="YjbF"/>
    <property type="match status" value="1"/>
</dbReference>
<evidence type="ECO:0000313" key="1">
    <source>
        <dbReference type="EMBL" id="PZX18273.1"/>
    </source>
</evidence>
<dbReference type="InterPro" id="IPR023373">
    <property type="entry name" value="YmcC_sf"/>
</dbReference>
<proteinExistence type="predicted"/>
<dbReference type="AlphaFoldDB" id="A0A2W7NFJ7"/>
<dbReference type="EMBL" id="QKZL01000003">
    <property type="protein sequence ID" value="PZX18273.1"/>
    <property type="molecule type" value="Genomic_DNA"/>
</dbReference>
<keyword evidence="1" id="KW-0449">Lipoprotein</keyword>
<name>A0A2W7NFJ7_9RHOB</name>
<dbReference type="Gene3D" id="2.40.360.10">
    <property type="entry name" value="YmcC-like"/>
    <property type="match status" value="1"/>
</dbReference>
<dbReference type="Proteomes" id="UP000248916">
    <property type="component" value="Unassembled WGS sequence"/>
</dbReference>
<keyword evidence="2" id="KW-1185">Reference proteome</keyword>
<evidence type="ECO:0000313" key="2">
    <source>
        <dbReference type="Proteomes" id="UP000248916"/>
    </source>
</evidence>
<dbReference type="PROSITE" id="PS51257">
    <property type="entry name" value="PROKAR_LIPOPROTEIN"/>
    <property type="match status" value="1"/>
</dbReference>
<reference evidence="1 2" key="1">
    <citation type="submission" date="2018-06" db="EMBL/GenBank/DDBJ databases">
        <title>Genomic Encyclopedia of Archaeal and Bacterial Type Strains, Phase II (KMG-II): from individual species to whole genera.</title>
        <authorList>
            <person name="Goeker M."/>
        </authorList>
    </citation>
    <scope>NUCLEOTIDE SEQUENCE [LARGE SCALE GENOMIC DNA]</scope>
    <source>
        <strain evidence="1 2">DSM 22009</strain>
    </source>
</reference>
<protein>
    <submittedName>
        <fullName evidence="1">Group 4 capsule polysaccharide lipoprotein GfcB/YjbF</fullName>
    </submittedName>
</protein>
<sequence length="216" mass="22838">MRSVFGAALLLLAGCATGTERGIFSEFGESLSTIGLPGRTEAPGRVTASDATLNAAPSNILLVEVESRGNQAGLVLDGINRDTITWRSPGDVTITTQGGQLIGTAGFGNDLASARAPAIGAGQGRVVRDQYHLGGDEEMELTRYFCTLAIAGAERVVVTGRAFDTALLTETCETEDGAQVENRYWIDGLGVVRQSRQFAGEEIGYLFIQDVHTGLR</sequence>